<reference evidence="2 3" key="1">
    <citation type="submission" date="2015-07" db="EMBL/GenBank/DDBJ databases">
        <title>Whole genome sequence of Herpetosiphon geysericola DSM 7119.</title>
        <authorList>
            <person name="Hemp J."/>
            <person name="Ward L.M."/>
            <person name="Pace L.A."/>
            <person name="Fischer W.W."/>
        </authorList>
    </citation>
    <scope>NUCLEOTIDE SEQUENCE [LARGE SCALE GENOMIC DNA]</scope>
    <source>
        <strain evidence="2 3">DSM 7119</strain>
    </source>
</reference>
<dbReference type="RefSeq" id="WP_054536372.1">
    <property type="nucleotide sequence ID" value="NZ_LGKP01000034.1"/>
</dbReference>
<accession>A0A0P6XZ33</accession>
<evidence type="ECO:0000256" key="1">
    <source>
        <dbReference type="SAM" id="SignalP"/>
    </source>
</evidence>
<sequence>MSKLQKIASLCILIVLGLSISQKTPAPVAALEPQHPSSAGSWSQAFAGPFKEQAGAMPIRPIEWNNTLYSAFYDLNTMQVGVAAWSGEQWIKLEGLSGLADSLVGYHGRLYVAGNFNLGGKNIRMAYWDGTLWTALPYQFNQNTFLNLVVHADQLYVGGSSLLIDGQTYGSLARWDGTQWHAAAEGVQGAPFSVLSTPDGLYLGGVFSLNGQNTSLIHWNGTQWQSVGGGLRGLVMDLEWANNQLYISGEFTSTLEPTLKNVAAWNGTSWDTFGTGINKPTHSLAMVDGELYALSKSSSYEGYPHFHLQRWDTNQWTTLANMRTLNTPIVRYPDAVLVNYQQRLLAFGPMYFMNGPVASFAWGDSAMVWNDTAWQSMTPNGLAVTSHVALATAGDDLYAASNQMHWGTGAAKLAHLNAQNQWQSLIDFSNETPNTPFEELEKYQQTLFGVANRQFFQTVNTNWSRVSPITISVNSLAQANNLLYAAGDFEQFNGVTAHNLVTWNGTQWQALNTPAAFDWVTIVEADANYVYISDGSQLARWDGAQWQILATGVNSIGSIEPNADGVYIAGPFSSVAGVSAPKIAYWNGNTWSGLSGVVDGTIHDLEMGADGLYVAGNFRGLTNSIVSSGILRWDGSAWHGLDGGVQFGYVSQLAPTPTRMLMYGTFKQVGNQVESSLFAAWAYGNAPLIRAKPDYAITYRPQPVTVNVLANDWSDQPSQLQLVNVAPSSNGTAVISGTQLVYTPATEFQGTDTLTYTVRDPLNAVTTTAQVRVQVWNHFPFIADKERQVQPVDETIFFPLNGLVDLNGDSLTITQASAVSGTVRIEADTLHYLPPAQQQYFTDTLTYTVSDGHGGQQTARIKLYSTNASVVAVNDNATTYRPHAVSIDVLANDWAVNNEPLQLVSVSSPAHGTATISGNQVQYQPSSSFQGVVSVQYTVRNVTRGTIALGFVLVNVLNHVPTVAPLTLTVAPNSTTLIDGLAQANDLNGDALTITSASVTAGSVDIIANQLHYSAPNSAPFTATISYSVNDGHGGVAQGTISINSGNYQLFLPYISK</sequence>
<evidence type="ECO:0008006" key="4">
    <source>
        <dbReference type="Google" id="ProtNLM"/>
    </source>
</evidence>
<dbReference type="EMBL" id="LGKP01000034">
    <property type="protein sequence ID" value="KPL81707.1"/>
    <property type="molecule type" value="Genomic_DNA"/>
</dbReference>
<protein>
    <recommendedName>
        <fullName evidence="4">Cadherin-like domain-containing protein</fullName>
    </recommendedName>
</protein>
<dbReference type="AlphaFoldDB" id="A0A0P6XZ33"/>
<feature type="signal peptide" evidence="1">
    <location>
        <begin position="1"/>
        <end position="26"/>
    </location>
</feature>
<comment type="caution">
    <text evidence="2">The sequence shown here is derived from an EMBL/GenBank/DDBJ whole genome shotgun (WGS) entry which is preliminary data.</text>
</comment>
<dbReference type="InterPro" id="IPR011043">
    <property type="entry name" value="Gal_Oxase/kelch_b-propeller"/>
</dbReference>
<name>A0A0P6XZ33_9CHLR</name>
<dbReference type="STRING" id="70996.SE18_20710"/>
<proteinExistence type="predicted"/>
<evidence type="ECO:0000313" key="2">
    <source>
        <dbReference type="EMBL" id="KPL81707.1"/>
    </source>
</evidence>
<dbReference type="Gene3D" id="2.60.40.3440">
    <property type="match status" value="3"/>
</dbReference>
<organism evidence="2 3">
    <name type="scientific">Herpetosiphon geysericola</name>
    <dbReference type="NCBI Taxonomy" id="70996"/>
    <lineage>
        <taxon>Bacteria</taxon>
        <taxon>Bacillati</taxon>
        <taxon>Chloroflexota</taxon>
        <taxon>Chloroflexia</taxon>
        <taxon>Herpetosiphonales</taxon>
        <taxon>Herpetosiphonaceae</taxon>
        <taxon>Herpetosiphon</taxon>
    </lineage>
</organism>
<dbReference type="NCBIfam" id="NF012211">
    <property type="entry name" value="tand_rpt_95"/>
    <property type="match status" value="2"/>
</dbReference>
<dbReference type="OrthoDB" id="134503at2"/>
<keyword evidence="3" id="KW-1185">Reference proteome</keyword>
<feature type="chain" id="PRO_5006133281" description="Cadherin-like domain-containing protein" evidence="1">
    <location>
        <begin position="27"/>
        <end position="1057"/>
    </location>
</feature>
<keyword evidence="1" id="KW-0732">Signal</keyword>
<dbReference type="Proteomes" id="UP000050277">
    <property type="component" value="Unassembled WGS sequence"/>
</dbReference>
<dbReference type="PANTHER" id="PTHR34720">
    <property type="entry name" value="MICROCYSTIN DEPENDENT PROTEIN"/>
    <property type="match status" value="1"/>
</dbReference>
<dbReference type="SUPFAM" id="SSF50965">
    <property type="entry name" value="Galactose oxidase, central domain"/>
    <property type="match status" value="1"/>
</dbReference>
<evidence type="ECO:0000313" key="3">
    <source>
        <dbReference type="Proteomes" id="UP000050277"/>
    </source>
</evidence>
<gene>
    <name evidence="2" type="ORF">SE18_20710</name>
</gene>
<dbReference type="Pfam" id="PF17963">
    <property type="entry name" value="Big_9"/>
    <property type="match status" value="4"/>
</dbReference>
<dbReference type="PANTHER" id="PTHR34720:SF9">
    <property type="entry name" value="BLR4714 PROTEIN"/>
    <property type="match status" value="1"/>
</dbReference>